<evidence type="ECO:0000313" key="4">
    <source>
        <dbReference type="Proteomes" id="UP000033618"/>
    </source>
</evidence>
<feature type="domain" description="Pyrroline-5-carboxylate reductase catalytic N-terminal" evidence="2">
    <location>
        <begin position="3"/>
        <end position="93"/>
    </location>
</feature>
<dbReference type="InterPro" id="IPR028939">
    <property type="entry name" value="P5C_Rdtase_cat_N"/>
</dbReference>
<dbReference type="OrthoDB" id="5499754at2"/>
<dbReference type="EMBL" id="LAQU01000033">
    <property type="protein sequence ID" value="KKB61739.1"/>
    <property type="molecule type" value="Genomic_DNA"/>
</dbReference>
<dbReference type="Proteomes" id="UP000033618">
    <property type="component" value="Unassembled WGS sequence"/>
</dbReference>
<sequence length="215" mass="22109">MNIGILGAGKMAQMLVPKLVSGGHRVIISNSRGPASLQTLVEQLGPGVRAADAKQMLADADVVILATPWEKTSAAVAAAGAWTGKIVIDTTNNRRGPRPEDLIDIGGRGSSEVVAEKLPGAHVVKTFNYEPIPVFAAGLPPEGDSGAIFFSGDDAQAKATVAQLIRDIGGEPIDAGSLADGGKLHGMGGPLSLKMRLLAPKEAQALLNTARHGDK</sequence>
<dbReference type="RefSeq" id="WP_024901310.1">
    <property type="nucleotide sequence ID" value="NZ_CP139170.1"/>
</dbReference>
<dbReference type="GO" id="GO:0016491">
    <property type="term" value="F:oxidoreductase activity"/>
    <property type="evidence" value="ECO:0007669"/>
    <property type="project" value="UniProtKB-KW"/>
</dbReference>
<proteinExistence type="predicted"/>
<protein>
    <submittedName>
        <fullName evidence="3">F420-dependent NADP oxidoreductase</fullName>
    </submittedName>
</protein>
<organism evidence="3 4">
    <name type="scientific">Robbsia andropogonis</name>
    <dbReference type="NCBI Taxonomy" id="28092"/>
    <lineage>
        <taxon>Bacteria</taxon>
        <taxon>Pseudomonadati</taxon>
        <taxon>Pseudomonadota</taxon>
        <taxon>Betaproteobacteria</taxon>
        <taxon>Burkholderiales</taxon>
        <taxon>Burkholderiaceae</taxon>
        <taxon>Robbsia</taxon>
    </lineage>
</organism>
<dbReference type="STRING" id="28092.WM40_21520"/>
<keyword evidence="1" id="KW-0560">Oxidoreductase</keyword>
<dbReference type="SUPFAM" id="SSF51735">
    <property type="entry name" value="NAD(P)-binding Rossmann-fold domains"/>
    <property type="match status" value="1"/>
</dbReference>
<dbReference type="PATRIC" id="fig|28092.6.peg.5067"/>
<dbReference type="InterPro" id="IPR051267">
    <property type="entry name" value="STEAP_metalloreductase"/>
</dbReference>
<gene>
    <name evidence="3" type="ORF">WM40_21520</name>
</gene>
<evidence type="ECO:0000313" key="3">
    <source>
        <dbReference type="EMBL" id="KKB61739.1"/>
    </source>
</evidence>
<keyword evidence="4" id="KW-1185">Reference proteome</keyword>
<evidence type="ECO:0000256" key="1">
    <source>
        <dbReference type="ARBA" id="ARBA00023002"/>
    </source>
</evidence>
<accession>A0A0F5JVT5</accession>
<dbReference type="InterPro" id="IPR036291">
    <property type="entry name" value="NAD(P)-bd_dom_sf"/>
</dbReference>
<evidence type="ECO:0000259" key="2">
    <source>
        <dbReference type="Pfam" id="PF03807"/>
    </source>
</evidence>
<dbReference type="Pfam" id="PF03807">
    <property type="entry name" value="F420_oxidored"/>
    <property type="match status" value="1"/>
</dbReference>
<reference evidence="3 4" key="1">
    <citation type="submission" date="2015-03" db="EMBL/GenBank/DDBJ databases">
        <title>Draft Genome Sequence of Burkholderia andropogonis type strain ICMP2807, isolated from Sorghum bicolor.</title>
        <authorList>
            <person name="Lopes-Santos L."/>
            <person name="Castro D.B."/>
            <person name="Ottoboni L.M."/>
            <person name="Park D."/>
            <person name="Weirc B.S."/>
            <person name="Destefano S.A."/>
        </authorList>
    </citation>
    <scope>NUCLEOTIDE SEQUENCE [LARGE SCALE GENOMIC DNA]</scope>
    <source>
        <strain evidence="3 4">ICMP2807</strain>
    </source>
</reference>
<name>A0A0F5JVT5_9BURK</name>
<dbReference type="PANTHER" id="PTHR14239">
    <property type="entry name" value="DUDULIN-RELATED"/>
    <property type="match status" value="1"/>
</dbReference>
<dbReference type="Gene3D" id="3.40.50.720">
    <property type="entry name" value="NAD(P)-binding Rossmann-like Domain"/>
    <property type="match status" value="1"/>
</dbReference>
<dbReference type="AlphaFoldDB" id="A0A0F5JVT5"/>
<comment type="caution">
    <text evidence="3">The sequence shown here is derived from an EMBL/GenBank/DDBJ whole genome shotgun (WGS) entry which is preliminary data.</text>
</comment>